<dbReference type="EMBL" id="CP000627">
    <property type="protein sequence ID" value="ABQ21824.1"/>
    <property type="molecule type" value="Genomic_DNA"/>
</dbReference>
<gene>
    <name evidence="1" type="ordered locus">VC0395_A2027</name>
</gene>
<sequence length="46" mass="5404">MKSITLNFLFFASNQTKLKQTLCWAHYLSHFCLKARSFFAQDKFAA</sequence>
<accession>A0A0H3AKM5</accession>
<organism evidence="1 2">
    <name type="scientific">Vibrio cholerae serotype O1 (strain ATCC 39541 / Classical Ogawa 395 / O395)</name>
    <dbReference type="NCBI Taxonomy" id="345073"/>
    <lineage>
        <taxon>Bacteria</taxon>
        <taxon>Pseudomonadati</taxon>
        <taxon>Pseudomonadota</taxon>
        <taxon>Gammaproteobacteria</taxon>
        <taxon>Vibrionales</taxon>
        <taxon>Vibrionaceae</taxon>
        <taxon>Vibrio</taxon>
    </lineage>
</organism>
<evidence type="ECO:0000313" key="1">
    <source>
        <dbReference type="EMBL" id="ABQ21824.1"/>
    </source>
</evidence>
<dbReference type="KEGG" id="vcr:VC395_2564"/>
<name>A0A0H3AKM5_VIBC3</name>
<proteinExistence type="predicted"/>
<evidence type="ECO:0000313" key="2">
    <source>
        <dbReference type="Proteomes" id="UP000000249"/>
    </source>
</evidence>
<dbReference type="KEGG" id="vco:VC0395_A2027"/>
<dbReference type="Proteomes" id="UP000000249">
    <property type="component" value="Chromosome 1"/>
</dbReference>
<dbReference type="PATRIC" id="fig|345073.21.peg.2469"/>
<reference evidence="1 2" key="1">
    <citation type="submission" date="2007-03" db="EMBL/GenBank/DDBJ databases">
        <authorList>
            <person name="Heidelberg J."/>
        </authorList>
    </citation>
    <scope>NUCLEOTIDE SEQUENCE [LARGE SCALE GENOMIC DNA]</scope>
    <source>
        <strain evidence="2">ATCC 39541 / Classical Ogawa 395 / O395</strain>
    </source>
</reference>
<protein>
    <submittedName>
        <fullName evidence="1">Uncharacterized protein</fullName>
    </submittedName>
</protein>
<dbReference type="AlphaFoldDB" id="A0A0H3AKM5"/>